<keyword evidence="7" id="KW-1185">Reference proteome</keyword>
<dbReference type="InterPro" id="IPR050204">
    <property type="entry name" value="AraC_XylS_family_regulators"/>
</dbReference>
<evidence type="ECO:0000256" key="2">
    <source>
        <dbReference type="ARBA" id="ARBA00023125"/>
    </source>
</evidence>
<dbReference type="InterPro" id="IPR014710">
    <property type="entry name" value="RmlC-like_jellyroll"/>
</dbReference>
<dbReference type="InterPro" id="IPR009057">
    <property type="entry name" value="Homeodomain-like_sf"/>
</dbReference>
<sequence>MRGAGKAAGEGANGAVPRFYLYGEPHRQVDEGFLHIESLDDRSRPSEWTIRPHAHAQLAHMLHIVEGGGTLTAEGEALRFAAPCVLTVPAGTVHGFDFDPESRGWVITASSGYLRGLELRDPGLAGVIRLGAIPVDRDMSAQIEARAARLARELSWAAPGHRAAAEAVLLELLVGLLRLRGAAGGAPRPGRQAELVARLRERIEQRFRLREPVEAHAAALGVSVSTLRAACAAAAGQSPMAMLDDRALLEARRALLYSTLTVAEIGYALGFADPAYFSRFFARHAGEAPSEYRRRAG</sequence>
<accession>A0ABW3HA76</accession>
<keyword evidence="4" id="KW-0804">Transcription</keyword>
<evidence type="ECO:0000313" key="7">
    <source>
        <dbReference type="Proteomes" id="UP001596977"/>
    </source>
</evidence>
<dbReference type="Pfam" id="PF12833">
    <property type="entry name" value="HTH_18"/>
    <property type="match status" value="1"/>
</dbReference>
<dbReference type="SUPFAM" id="SSF46689">
    <property type="entry name" value="Homeodomain-like"/>
    <property type="match status" value="1"/>
</dbReference>
<feature type="domain" description="HTH araC/xylS-type" evidence="5">
    <location>
        <begin position="197"/>
        <end position="295"/>
    </location>
</feature>
<dbReference type="InterPro" id="IPR018060">
    <property type="entry name" value="HTH_AraC"/>
</dbReference>
<evidence type="ECO:0000256" key="1">
    <source>
        <dbReference type="ARBA" id="ARBA00023015"/>
    </source>
</evidence>
<dbReference type="SUPFAM" id="SSF51215">
    <property type="entry name" value="Regulatory protein AraC"/>
    <property type="match status" value="1"/>
</dbReference>
<dbReference type="EMBL" id="JBHTJG010000003">
    <property type="protein sequence ID" value="MFD0946194.1"/>
    <property type="molecule type" value="Genomic_DNA"/>
</dbReference>
<dbReference type="Proteomes" id="UP001596977">
    <property type="component" value="Unassembled WGS sequence"/>
</dbReference>
<dbReference type="InterPro" id="IPR020449">
    <property type="entry name" value="Tscrpt_reg_AraC-type_HTH"/>
</dbReference>
<dbReference type="InterPro" id="IPR003313">
    <property type="entry name" value="AraC-bd"/>
</dbReference>
<dbReference type="Pfam" id="PF02311">
    <property type="entry name" value="AraC_binding"/>
    <property type="match status" value="1"/>
</dbReference>
<evidence type="ECO:0000256" key="4">
    <source>
        <dbReference type="ARBA" id="ARBA00023163"/>
    </source>
</evidence>
<organism evidence="6 7">
    <name type="scientific">Sphingomonas canadensis</name>
    <dbReference type="NCBI Taxonomy" id="1219257"/>
    <lineage>
        <taxon>Bacteria</taxon>
        <taxon>Pseudomonadati</taxon>
        <taxon>Pseudomonadota</taxon>
        <taxon>Alphaproteobacteria</taxon>
        <taxon>Sphingomonadales</taxon>
        <taxon>Sphingomonadaceae</taxon>
        <taxon>Sphingomonas</taxon>
    </lineage>
</organism>
<gene>
    <name evidence="6" type="ORF">ACFQ1E_07595</name>
</gene>
<evidence type="ECO:0000313" key="6">
    <source>
        <dbReference type="EMBL" id="MFD0946194.1"/>
    </source>
</evidence>
<keyword evidence="2" id="KW-0238">DNA-binding</keyword>
<dbReference type="InterPro" id="IPR047264">
    <property type="entry name" value="Cupin_HpaA-like_N"/>
</dbReference>
<reference evidence="7" key="1">
    <citation type="journal article" date="2019" name="Int. J. Syst. Evol. Microbiol.">
        <title>The Global Catalogue of Microorganisms (GCM) 10K type strain sequencing project: providing services to taxonomists for standard genome sequencing and annotation.</title>
        <authorList>
            <consortium name="The Broad Institute Genomics Platform"/>
            <consortium name="The Broad Institute Genome Sequencing Center for Infectious Disease"/>
            <person name="Wu L."/>
            <person name="Ma J."/>
        </authorList>
    </citation>
    <scope>NUCLEOTIDE SEQUENCE [LARGE SCALE GENOMIC DNA]</scope>
    <source>
        <strain evidence="7">CCUG 62982</strain>
    </source>
</reference>
<evidence type="ECO:0000256" key="3">
    <source>
        <dbReference type="ARBA" id="ARBA00023159"/>
    </source>
</evidence>
<dbReference type="PRINTS" id="PR00032">
    <property type="entry name" value="HTHARAC"/>
</dbReference>
<keyword evidence="1" id="KW-0805">Transcription regulation</keyword>
<dbReference type="PROSITE" id="PS01124">
    <property type="entry name" value="HTH_ARAC_FAMILY_2"/>
    <property type="match status" value="1"/>
</dbReference>
<keyword evidence="3" id="KW-0010">Activator</keyword>
<name>A0ABW3HA76_9SPHN</name>
<dbReference type="PANTHER" id="PTHR46796">
    <property type="entry name" value="HTH-TYPE TRANSCRIPTIONAL ACTIVATOR RHAS-RELATED"/>
    <property type="match status" value="1"/>
</dbReference>
<comment type="caution">
    <text evidence="6">The sequence shown here is derived from an EMBL/GenBank/DDBJ whole genome shotgun (WGS) entry which is preliminary data.</text>
</comment>
<dbReference type="SMART" id="SM00342">
    <property type="entry name" value="HTH_ARAC"/>
    <property type="match status" value="1"/>
</dbReference>
<protein>
    <submittedName>
        <fullName evidence="6">Helix-turn-helix domain-containing protein</fullName>
    </submittedName>
</protein>
<evidence type="ECO:0000259" key="5">
    <source>
        <dbReference type="PROSITE" id="PS01124"/>
    </source>
</evidence>
<proteinExistence type="predicted"/>
<dbReference type="InterPro" id="IPR037923">
    <property type="entry name" value="HTH-like"/>
</dbReference>
<dbReference type="Gene3D" id="1.10.10.60">
    <property type="entry name" value="Homeodomain-like"/>
    <property type="match status" value="1"/>
</dbReference>
<dbReference type="CDD" id="cd06999">
    <property type="entry name" value="cupin_HpaA-like_N"/>
    <property type="match status" value="1"/>
</dbReference>
<dbReference type="RefSeq" id="WP_264943568.1">
    <property type="nucleotide sequence ID" value="NZ_JAPDRA010000003.1"/>
</dbReference>
<dbReference type="Gene3D" id="2.60.120.10">
    <property type="entry name" value="Jelly Rolls"/>
    <property type="match status" value="1"/>
</dbReference>